<organism evidence="3 4">
    <name type="scientific">Paenibacillus lentus</name>
    <dbReference type="NCBI Taxonomy" id="1338368"/>
    <lineage>
        <taxon>Bacteria</taxon>
        <taxon>Bacillati</taxon>
        <taxon>Bacillota</taxon>
        <taxon>Bacilli</taxon>
        <taxon>Bacillales</taxon>
        <taxon>Paenibacillaceae</taxon>
        <taxon>Paenibacillus</taxon>
    </lineage>
</organism>
<evidence type="ECO:0000256" key="1">
    <source>
        <dbReference type="SAM" id="Phobius"/>
    </source>
</evidence>
<dbReference type="OrthoDB" id="2599781at2"/>
<keyword evidence="1" id="KW-0472">Membrane</keyword>
<keyword evidence="1" id="KW-1133">Transmembrane helix</keyword>
<accession>A0A3S8RXB2</accession>
<protein>
    <submittedName>
        <fullName evidence="3">DUF4367 domain-containing protein</fullName>
    </submittedName>
</protein>
<evidence type="ECO:0000313" key="4">
    <source>
        <dbReference type="Proteomes" id="UP000273145"/>
    </source>
</evidence>
<sequence length="308" mass="34941">MKMSSGSDCTVPEKESKKCCLKSGVTILKRSSPREPVYPAEFNVLFDEAFEEAARELPLYTDGYKQQSWSKIQPRLLKLAKRRKARQWLRRYEVITVFTAFVLFSAVLFTPPIVTQAVSPIYQELRNFGNGMSQIIFGNGRQLKDNNVAFANDSSEDATHPEELPCPKLFPMSMKTHLADLRDSLPFELPKITYLPESYMFNSAELINTLSSSPDTVNTNLIEGVYLLFETKDQGQLTMMFKSLKEDEMIRMPYEENIETVTLNNGTVAYYTPGKTAQITFMIGDIYFLAAGQLDKTDLLKIANGLEI</sequence>
<evidence type="ECO:0000259" key="2">
    <source>
        <dbReference type="Pfam" id="PF14285"/>
    </source>
</evidence>
<evidence type="ECO:0000313" key="3">
    <source>
        <dbReference type="EMBL" id="AZK47433.1"/>
    </source>
</evidence>
<feature type="transmembrane region" description="Helical" evidence="1">
    <location>
        <begin position="92"/>
        <end position="114"/>
    </location>
</feature>
<dbReference type="KEGG" id="plen:EIM92_15775"/>
<dbReference type="Pfam" id="PF14285">
    <property type="entry name" value="DUF4367"/>
    <property type="match status" value="1"/>
</dbReference>
<keyword evidence="4" id="KW-1185">Reference proteome</keyword>
<feature type="domain" description="DUF4367" evidence="2">
    <location>
        <begin position="191"/>
        <end position="305"/>
    </location>
</feature>
<name>A0A3S8RXB2_9BACL</name>
<dbReference type="EMBL" id="CP034248">
    <property type="protein sequence ID" value="AZK47433.1"/>
    <property type="molecule type" value="Genomic_DNA"/>
</dbReference>
<proteinExistence type="predicted"/>
<dbReference type="AlphaFoldDB" id="A0A3S8RXB2"/>
<dbReference type="InterPro" id="IPR025377">
    <property type="entry name" value="DUF4367"/>
</dbReference>
<dbReference type="Proteomes" id="UP000273145">
    <property type="component" value="Chromosome"/>
</dbReference>
<reference evidence="3 4" key="1">
    <citation type="submission" date="2018-11" db="EMBL/GenBank/DDBJ databases">
        <title>Genome sequencing of Paenibacillus lentus DSM25539(T).</title>
        <authorList>
            <person name="Kook J.-K."/>
            <person name="Park S.-N."/>
            <person name="Lim Y.K."/>
        </authorList>
    </citation>
    <scope>NUCLEOTIDE SEQUENCE [LARGE SCALE GENOMIC DNA]</scope>
    <source>
        <strain evidence="3 4">DSM 25539</strain>
    </source>
</reference>
<keyword evidence="1" id="KW-0812">Transmembrane</keyword>
<gene>
    <name evidence="3" type="ORF">EIM92_15775</name>
</gene>